<dbReference type="PANTHER" id="PTHR48080">
    <property type="entry name" value="D-GALACTONATE DEHYDRATASE-RELATED"/>
    <property type="match status" value="1"/>
</dbReference>
<dbReference type="PANTHER" id="PTHR48080:SF4">
    <property type="entry name" value="GLUCARATE DEHYDRATASE"/>
    <property type="match status" value="1"/>
</dbReference>
<dbReference type="EMBL" id="QRDW01000006">
    <property type="protein sequence ID" value="RED49196.1"/>
    <property type="molecule type" value="Genomic_DNA"/>
</dbReference>
<evidence type="ECO:0000259" key="4">
    <source>
        <dbReference type="SMART" id="SM00922"/>
    </source>
</evidence>
<dbReference type="GO" id="GO:0000287">
    <property type="term" value="F:magnesium ion binding"/>
    <property type="evidence" value="ECO:0007669"/>
    <property type="project" value="UniProtKB-ARBA"/>
</dbReference>
<dbReference type="InterPro" id="IPR018110">
    <property type="entry name" value="Mandel_Rmase/mucon_lact_enz_CS"/>
</dbReference>
<proteinExistence type="predicted"/>
<dbReference type="InterPro" id="IPR029017">
    <property type="entry name" value="Enolase-like_N"/>
</dbReference>
<dbReference type="Gene3D" id="3.20.20.120">
    <property type="entry name" value="Enolase-like C-terminal domain"/>
    <property type="match status" value="1"/>
</dbReference>
<dbReference type="InterPro" id="IPR029065">
    <property type="entry name" value="Enolase_C-like"/>
</dbReference>
<name>A0A3D9HJU6_9PROT</name>
<dbReference type="OrthoDB" id="5290054at2"/>
<evidence type="ECO:0000256" key="3">
    <source>
        <dbReference type="ARBA" id="ARBA00011973"/>
    </source>
</evidence>
<feature type="domain" description="Mandelate racemase/muconate lactonizing enzyme C-terminal" evidence="4">
    <location>
        <begin position="150"/>
        <end position="246"/>
    </location>
</feature>
<dbReference type="RefSeq" id="WP_115937391.1">
    <property type="nucleotide sequence ID" value="NZ_QRDW01000006.1"/>
</dbReference>
<dbReference type="GO" id="GO:0008872">
    <property type="term" value="F:glucarate dehydratase activity"/>
    <property type="evidence" value="ECO:0007669"/>
    <property type="project" value="UniProtKB-EC"/>
</dbReference>
<dbReference type="Pfam" id="PF13378">
    <property type="entry name" value="MR_MLE_C"/>
    <property type="match status" value="1"/>
</dbReference>
<dbReference type="SUPFAM" id="SSF51604">
    <property type="entry name" value="Enolase C-terminal domain-like"/>
    <property type="match status" value="1"/>
</dbReference>
<dbReference type="InterPro" id="IPR036849">
    <property type="entry name" value="Enolase-like_C_sf"/>
</dbReference>
<dbReference type="InterPro" id="IPR013342">
    <property type="entry name" value="Mandelate_racemase_C"/>
</dbReference>
<dbReference type="Gene3D" id="3.30.390.10">
    <property type="entry name" value="Enolase-like, N-terminal domain"/>
    <property type="match status" value="1"/>
</dbReference>
<dbReference type="GO" id="GO:0009063">
    <property type="term" value="P:amino acid catabolic process"/>
    <property type="evidence" value="ECO:0007669"/>
    <property type="project" value="InterPro"/>
</dbReference>
<protein>
    <recommendedName>
        <fullName evidence="3">glucarate dehydratase</fullName>
        <ecNumber evidence="3">4.2.1.40</ecNumber>
    </recommendedName>
</protein>
<keyword evidence="6" id="KW-1185">Reference proteome</keyword>
<evidence type="ECO:0000256" key="1">
    <source>
        <dbReference type="ARBA" id="ARBA00001426"/>
    </source>
</evidence>
<organism evidence="5 6">
    <name type="scientific">Aestuariispira insulae</name>
    <dbReference type="NCBI Taxonomy" id="1461337"/>
    <lineage>
        <taxon>Bacteria</taxon>
        <taxon>Pseudomonadati</taxon>
        <taxon>Pseudomonadota</taxon>
        <taxon>Alphaproteobacteria</taxon>
        <taxon>Rhodospirillales</taxon>
        <taxon>Kiloniellaceae</taxon>
        <taxon>Aestuariispira</taxon>
    </lineage>
</organism>
<dbReference type="PROSITE" id="PS00908">
    <property type="entry name" value="MR_MLE_1"/>
    <property type="match status" value="1"/>
</dbReference>
<evidence type="ECO:0000256" key="2">
    <source>
        <dbReference type="ARBA" id="ARBA00005183"/>
    </source>
</evidence>
<dbReference type="InterPro" id="IPR013341">
    <property type="entry name" value="Mandelate_racemase_N_dom"/>
</dbReference>
<comment type="caution">
    <text evidence="5">The sequence shown here is derived from an EMBL/GenBank/DDBJ whole genome shotgun (WGS) entry which is preliminary data.</text>
</comment>
<accession>A0A3D9HJU6</accession>
<dbReference type="AlphaFoldDB" id="A0A3D9HJU6"/>
<dbReference type="Proteomes" id="UP000256845">
    <property type="component" value="Unassembled WGS sequence"/>
</dbReference>
<gene>
    <name evidence="5" type="ORF">DFP90_106174</name>
</gene>
<comment type="catalytic activity">
    <reaction evidence="1">
        <text>D-glucarate = 5-dehydro-4-deoxy-D-glucarate + H2O</text>
        <dbReference type="Rhea" id="RHEA:14573"/>
        <dbReference type="ChEBI" id="CHEBI:15377"/>
        <dbReference type="ChEBI" id="CHEBI:30612"/>
        <dbReference type="ChEBI" id="CHEBI:42819"/>
        <dbReference type="EC" id="4.2.1.40"/>
    </reaction>
</comment>
<reference evidence="5 6" key="1">
    <citation type="submission" date="2018-07" db="EMBL/GenBank/DDBJ databases">
        <title>Genomic Encyclopedia of Type Strains, Phase III (KMG-III): the genomes of soil and plant-associated and newly described type strains.</title>
        <authorList>
            <person name="Whitman W."/>
        </authorList>
    </citation>
    <scope>NUCLEOTIDE SEQUENCE [LARGE SCALE GENOMIC DNA]</scope>
    <source>
        <strain evidence="5 6">CECT 8488</strain>
    </source>
</reference>
<evidence type="ECO:0000313" key="6">
    <source>
        <dbReference type="Proteomes" id="UP000256845"/>
    </source>
</evidence>
<dbReference type="SUPFAM" id="SSF54826">
    <property type="entry name" value="Enolase N-terminal domain-like"/>
    <property type="match status" value="1"/>
</dbReference>
<dbReference type="EC" id="4.2.1.40" evidence="3"/>
<comment type="pathway">
    <text evidence="2">Carbohydrate acid metabolism; D-glucarate degradation; 2,5-dioxopentanoate from D-glucarate: step 1/2.</text>
</comment>
<sequence>MKITATKATPVNMPLEIPFWWTAGYYPGTSKTIIEVETDQGIIGLGEAPSVDVVETIRAMGEVLVGMDPIEIAACEKKCVPAWQIVQNTDDSSVVKAFGGIEIALWDIRGKAWDQPLYKLLGGAVRKEIPFTEYFAFRPEIDGKGGENSPQAVADYCQQMAEDHGSSFFEGKLILGDPELEIDTVKAIRERLGKSAMIRLDSNMQWSLSTARHILREIAPYSIRNYEDPVATFEEMAQLRQHSSIPFSTHMPDIRRIVALGGVPDNIVTNFAVLGGIGRAQRFIGACEAMGIGFWCYSGDTGICTAAYLHMVAATQWMHEPSQSLFRWQYIDVIEGGPFRQTGNVIPVPEGPGLGVTLDRETLARMHADICDNGPVDHFHDPARPGQFRRLPLN</sequence>
<evidence type="ECO:0000313" key="5">
    <source>
        <dbReference type="EMBL" id="RED49196.1"/>
    </source>
</evidence>
<dbReference type="InterPro" id="IPR034593">
    <property type="entry name" value="DgoD-like"/>
</dbReference>
<dbReference type="Pfam" id="PF02746">
    <property type="entry name" value="MR_MLE_N"/>
    <property type="match status" value="1"/>
</dbReference>
<dbReference type="SMART" id="SM00922">
    <property type="entry name" value="MR_MLE"/>
    <property type="match status" value="1"/>
</dbReference>